<accession>A0AAD6PNX6</accession>
<protein>
    <submittedName>
        <fullName evidence="1">Uncharacterized protein</fullName>
    </submittedName>
</protein>
<keyword evidence="2" id="KW-1185">Reference proteome</keyword>
<name>A0AAD6PNX6_9ROSI</name>
<proteinExistence type="predicted"/>
<comment type="caution">
    <text evidence="1">The sequence shown here is derived from an EMBL/GenBank/DDBJ whole genome shotgun (WGS) entry which is preliminary data.</text>
</comment>
<evidence type="ECO:0000313" key="2">
    <source>
        <dbReference type="Proteomes" id="UP001164929"/>
    </source>
</evidence>
<dbReference type="Proteomes" id="UP001164929">
    <property type="component" value="Chromosome 19"/>
</dbReference>
<dbReference type="EMBL" id="JAQIZT010000019">
    <property type="protein sequence ID" value="KAJ6952210.1"/>
    <property type="molecule type" value="Genomic_DNA"/>
</dbReference>
<reference evidence="1" key="1">
    <citation type="journal article" date="2023" name="Mol. Ecol. Resour.">
        <title>Chromosome-level genome assembly of a triploid poplar Populus alba 'Berolinensis'.</title>
        <authorList>
            <person name="Chen S."/>
            <person name="Yu Y."/>
            <person name="Wang X."/>
            <person name="Wang S."/>
            <person name="Zhang T."/>
            <person name="Zhou Y."/>
            <person name="He R."/>
            <person name="Meng N."/>
            <person name="Wang Y."/>
            <person name="Liu W."/>
            <person name="Liu Z."/>
            <person name="Liu J."/>
            <person name="Guo Q."/>
            <person name="Huang H."/>
            <person name="Sederoff R.R."/>
            <person name="Wang G."/>
            <person name="Qu G."/>
            <person name="Chen S."/>
        </authorList>
    </citation>
    <scope>NUCLEOTIDE SEQUENCE</scope>
    <source>
        <strain evidence="1">SC-2020</strain>
    </source>
</reference>
<sequence>MSISTTKKFIVKGKSVDFINREGSSLSIPKKGPARLPNCLSYSLFLLTEDGASEMVGIAQQVEQRTENPRFTNSNLVPDT</sequence>
<gene>
    <name evidence="1" type="ORF">NC653_041379</name>
</gene>
<organism evidence="1 2">
    <name type="scientific">Populus alba x Populus x berolinensis</name>
    <dbReference type="NCBI Taxonomy" id="444605"/>
    <lineage>
        <taxon>Eukaryota</taxon>
        <taxon>Viridiplantae</taxon>
        <taxon>Streptophyta</taxon>
        <taxon>Embryophyta</taxon>
        <taxon>Tracheophyta</taxon>
        <taxon>Spermatophyta</taxon>
        <taxon>Magnoliopsida</taxon>
        <taxon>eudicotyledons</taxon>
        <taxon>Gunneridae</taxon>
        <taxon>Pentapetalae</taxon>
        <taxon>rosids</taxon>
        <taxon>fabids</taxon>
        <taxon>Malpighiales</taxon>
        <taxon>Salicaceae</taxon>
        <taxon>Saliceae</taxon>
        <taxon>Populus</taxon>
    </lineage>
</organism>
<dbReference type="AlphaFoldDB" id="A0AAD6PNX6"/>
<evidence type="ECO:0000313" key="1">
    <source>
        <dbReference type="EMBL" id="KAJ6952210.1"/>
    </source>
</evidence>